<evidence type="ECO:0000256" key="8">
    <source>
        <dbReference type="ARBA" id="ARBA00022840"/>
    </source>
</evidence>
<gene>
    <name evidence="15" type="ordered locus">Bathy13g01570</name>
</gene>
<dbReference type="RefSeq" id="XP_007509475.1">
    <property type="nucleotide sequence ID" value="XM_007509413.1"/>
</dbReference>
<dbReference type="OrthoDB" id="3685at2759"/>
<dbReference type="NCBIfam" id="NF001138">
    <property type="entry name" value="PRK00143.1"/>
    <property type="match status" value="1"/>
</dbReference>
<dbReference type="PANTHER" id="PTHR43052:SF1">
    <property type="entry name" value="TRNA-5-TAURINOMETHYLURIDINE 2-SULFURTRANSFERASE"/>
    <property type="match status" value="1"/>
</dbReference>
<protein>
    <recommendedName>
        <fullName evidence="3">tRNA-5-taurinomethyluridine 2-sulfurtransferase</fullName>
        <ecNumber evidence="3">2.8.1.14</ecNumber>
    </recommendedName>
</protein>
<dbReference type="PANTHER" id="PTHR43052">
    <property type="match status" value="1"/>
</dbReference>
<dbReference type="CDD" id="cd01998">
    <property type="entry name" value="MnmA_TRMU-like"/>
    <property type="match status" value="1"/>
</dbReference>
<dbReference type="EMBL" id="FO082266">
    <property type="protein sequence ID" value="CCO19278.1"/>
    <property type="molecule type" value="Genomic_DNA"/>
</dbReference>
<dbReference type="FunFam" id="2.30.30.280:FF:000001">
    <property type="entry name" value="tRNA-specific 2-thiouridylase MnmA"/>
    <property type="match status" value="1"/>
</dbReference>
<dbReference type="Gene3D" id="3.40.50.620">
    <property type="entry name" value="HUPs"/>
    <property type="match status" value="1"/>
</dbReference>
<dbReference type="GeneID" id="19012109"/>
<evidence type="ECO:0000313" key="16">
    <source>
        <dbReference type="Proteomes" id="UP000198341"/>
    </source>
</evidence>
<evidence type="ECO:0000256" key="12">
    <source>
        <dbReference type="SAM" id="MobiDB-lite"/>
    </source>
</evidence>
<dbReference type="Proteomes" id="UP000198341">
    <property type="component" value="Chromosome 13"/>
</dbReference>
<evidence type="ECO:0000259" key="13">
    <source>
        <dbReference type="Pfam" id="PF20258"/>
    </source>
</evidence>
<dbReference type="Pfam" id="PF20259">
    <property type="entry name" value="tRNA_Me_trans_M"/>
    <property type="match status" value="1"/>
</dbReference>
<keyword evidence="9" id="KW-0694">RNA-binding</keyword>
<dbReference type="InterPro" id="IPR014729">
    <property type="entry name" value="Rossmann-like_a/b/a_fold"/>
</dbReference>
<dbReference type="Pfam" id="PF20258">
    <property type="entry name" value="tRNA_Me_trans_C"/>
    <property type="match status" value="1"/>
</dbReference>
<keyword evidence="7" id="KW-0547">Nucleotide-binding</keyword>
<feature type="region of interest" description="Disordered" evidence="12">
    <location>
        <begin position="61"/>
        <end position="112"/>
    </location>
</feature>
<feature type="compositionally biased region" description="Polar residues" evidence="12">
    <location>
        <begin position="68"/>
        <end position="83"/>
    </location>
</feature>
<evidence type="ECO:0000256" key="11">
    <source>
        <dbReference type="ARBA" id="ARBA00049564"/>
    </source>
</evidence>
<evidence type="ECO:0000256" key="6">
    <source>
        <dbReference type="ARBA" id="ARBA00022694"/>
    </source>
</evidence>
<dbReference type="Gene3D" id="2.30.30.280">
    <property type="entry name" value="Adenine nucleotide alpha hydrolases-like domains"/>
    <property type="match status" value="1"/>
</dbReference>
<dbReference type="Gene3D" id="2.40.30.10">
    <property type="entry name" value="Translation factors"/>
    <property type="match status" value="1"/>
</dbReference>
<evidence type="ECO:0000256" key="10">
    <source>
        <dbReference type="ARBA" id="ARBA00023157"/>
    </source>
</evidence>
<dbReference type="STRING" id="41875.K8FC70"/>
<evidence type="ECO:0000256" key="2">
    <source>
        <dbReference type="ARBA" id="ARBA00006191"/>
    </source>
</evidence>
<evidence type="ECO:0000256" key="1">
    <source>
        <dbReference type="ARBA" id="ARBA00003986"/>
    </source>
</evidence>
<evidence type="ECO:0000256" key="9">
    <source>
        <dbReference type="ARBA" id="ARBA00022884"/>
    </source>
</evidence>
<dbReference type="GO" id="GO:0008033">
    <property type="term" value="P:tRNA processing"/>
    <property type="evidence" value="ECO:0007669"/>
    <property type="project" value="UniProtKB-KW"/>
</dbReference>
<evidence type="ECO:0000256" key="5">
    <source>
        <dbReference type="ARBA" id="ARBA00022679"/>
    </source>
</evidence>
<comment type="catalytic activity">
    <reaction evidence="11">
        <text>5-taurinomethyluridine(34) in tRNA + S-sulfanyl-L-cysteinyl-[protein] + AH2 + ATP = 5-taurinomethyl-2-thiouridine(34) in tRNA + L-cysteinyl-[protein] + A + AMP + diphosphate + H(+)</text>
        <dbReference type="Rhea" id="RHEA:47040"/>
        <dbReference type="Rhea" id="RHEA-COMP:10131"/>
        <dbReference type="Rhea" id="RHEA-COMP:11726"/>
        <dbReference type="Rhea" id="RHEA-COMP:11732"/>
        <dbReference type="Rhea" id="RHEA-COMP:11733"/>
        <dbReference type="ChEBI" id="CHEBI:13193"/>
        <dbReference type="ChEBI" id="CHEBI:15378"/>
        <dbReference type="ChEBI" id="CHEBI:17499"/>
        <dbReference type="ChEBI" id="CHEBI:29950"/>
        <dbReference type="ChEBI" id="CHEBI:30616"/>
        <dbReference type="ChEBI" id="CHEBI:33019"/>
        <dbReference type="ChEBI" id="CHEBI:61963"/>
        <dbReference type="ChEBI" id="CHEBI:87171"/>
        <dbReference type="ChEBI" id="CHEBI:87172"/>
        <dbReference type="ChEBI" id="CHEBI:456215"/>
        <dbReference type="EC" id="2.8.1.14"/>
    </reaction>
</comment>
<reference evidence="15 16" key="1">
    <citation type="submission" date="2011-10" db="EMBL/GenBank/DDBJ databases">
        <authorList>
            <person name="Genoscope - CEA"/>
        </authorList>
    </citation>
    <scope>NUCLEOTIDE SEQUENCE [LARGE SCALE GENOMIC DNA]</scope>
    <source>
        <strain evidence="15 16">RCC 1105</strain>
    </source>
</reference>
<dbReference type="InterPro" id="IPR046884">
    <property type="entry name" value="MnmA-like_central"/>
</dbReference>
<dbReference type="eggNOG" id="KOG2805">
    <property type="taxonomic scope" value="Eukaryota"/>
</dbReference>
<dbReference type="InterPro" id="IPR023382">
    <property type="entry name" value="MnmA-like_central_sf"/>
</dbReference>
<dbReference type="InterPro" id="IPR046885">
    <property type="entry name" value="MnmA-like_C"/>
</dbReference>
<keyword evidence="10" id="KW-1015">Disulfide bond</keyword>
<feature type="region of interest" description="Disordered" evidence="12">
    <location>
        <begin position="1"/>
        <end position="29"/>
    </location>
</feature>
<dbReference type="EC" id="2.8.1.14" evidence="3"/>
<dbReference type="KEGG" id="bpg:Bathy13g01570"/>
<evidence type="ECO:0000256" key="4">
    <source>
        <dbReference type="ARBA" id="ARBA00022555"/>
    </source>
</evidence>
<dbReference type="AlphaFoldDB" id="K8FC70"/>
<comment type="similarity">
    <text evidence="2">Belongs to the MnmA/TRMU family.</text>
</comment>
<evidence type="ECO:0000256" key="7">
    <source>
        <dbReference type="ARBA" id="ARBA00022741"/>
    </source>
</evidence>
<dbReference type="Pfam" id="PF03054">
    <property type="entry name" value="tRNA_Me_trans"/>
    <property type="match status" value="1"/>
</dbReference>
<organism evidence="15 16">
    <name type="scientific">Bathycoccus prasinos</name>
    <dbReference type="NCBI Taxonomy" id="41875"/>
    <lineage>
        <taxon>Eukaryota</taxon>
        <taxon>Viridiplantae</taxon>
        <taxon>Chlorophyta</taxon>
        <taxon>Mamiellophyceae</taxon>
        <taxon>Mamiellales</taxon>
        <taxon>Bathycoccaceae</taxon>
        <taxon>Bathycoccus</taxon>
    </lineage>
</organism>
<keyword evidence="16" id="KW-1185">Reference proteome</keyword>
<accession>K8FC70</accession>
<sequence>MSHEMLLPSPWQALPSRKGKWSRERQRTTITTPLFSRRLGGGKRSNRRRFLAAAEREFTPFEQEQRGRTSSSFVDSMNATNSSRGDKIVDISKNSSGRSSLTYAPEEGAHDEGDVNGLAFPERIYREAVGTNTSADEDILRFCEPVLRSDDSNASISSSSNNNNSARIIKRGKKLRVAVLLSGGVDSSVALSLLRAAGHECVAFYLQIWFQDDFRNFWDQCPWEEDVMVAKRVCERLRVPLRTVHFTDDYWNLVVKQSVEEIQRGKTPNPDILCNSRVKFGAFREWLDTNEEEIGTFDRIASGHYAALERKEDDETDVKLVASGDARKDQTYFLAHLSSWQLQKAMFPIGGISKPRIREIAENLSLVNADRKDSQGICFLGKVKFSEFIEEHLGTKPGEIREIESGQLLGTHKGFWFHTVGQRQGLKLDKRAHEGPWYVHSKDVEKNVVFISRAYHSEENERERDSFECEDLSWCRDSDADQLSRIERCKVRHGESYYRVLHVEPTTPNTAENQKLKIKIDGKDQGLAKGQYAVFYGGSECLGCGVIC</sequence>
<evidence type="ECO:0000313" key="15">
    <source>
        <dbReference type="EMBL" id="CCO19278.1"/>
    </source>
</evidence>
<dbReference type="GO" id="GO:0000049">
    <property type="term" value="F:tRNA binding"/>
    <property type="evidence" value="ECO:0007669"/>
    <property type="project" value="UniProtKB-KW"/>
</dbReference>
<feature type="compositionally biased region" description="Polar residues" evidence="12">
    <location>
        <begin position="92"/>
        <end position="102"/>
    </location>
</feature>
<evidence type="ECO:0000256" key="3">
    <source>
        <dbReference type="ARBA" id="ARBA00011953"/>
    </source>
</evidence>
<evidence type="ECO:0000259" key="14">
    <source>
        <dbReference type="Pfam" id="PF20259"/>
    </source>
</evidence>
<keyword evidence="8" id="KW-0067">ATP-binding</keyword>
<keyword evidence="6" id="KW-0819">tRNA processing</keyword>
<dbReference type="GO" id="GO:0061708">
    <property type="term" value="F:tRNA-5-taurinomethyluridine 2-sulfurtransferase"/>
    <property type="evidence" value="ECO:0007669"/>
    <property type="project" value="UniProtKB-EC"/>
</dbReference>
<dbReference type="InterPro" id="IPR051305">
    <property type="entry name" value="tRNA_2-thiouridylase_MnmA"/>
</dbReference>
<dbReference type="InterPro" id="IPR004506">
    <property type="entry name" value="MnmA-like"/>
</dbReference>
<dbReference type="NCBIfam" id="TIGR00420">
    <property type="entry name" value="trmU"/>
    <property type="match status" value="1"/>
</dbReference>
<proteinExistence type="inferred from homology"/>
<comment type="function">
    <text evidence="1">Catalyzes the 2-thiolation of uridine at the wobble position (U34) of mitochondrial tRNA(Lys), tRNA(Glu) and tRNA(Gln). Required for the formation of 5-taurinomethyl-2-thiouridine (tm5s2U) of mitochondrial tRNA(Lys), tRNA(Glu), and tRNA(Gln) at the wobble position. ATP is required to activate the C2 atom of the wobble base.</text>
</comment>
<feature type="domain" description="tRNA-specific 2-thiouridylase MnmA-like central" evidence="14">
    <location>
        <begin position="387"/>
        <end position="453"/>
    </location>
</feature>
<dbReference type="SUPFAM" id="SSF52402">
    <property type="entry name" value="Adenine nucleotide alpha hydrolases-like"/>
    <property type="match status" value="1"/>
</dbReference>
<dbReference type="GO" id="GO:0005524">
    <property type="term" value="F:ATP binding"/>
    <property type="evidence" value="ECO:0007669"/>
    <property type="project" value="UniProtKB-KW"/>
</dbReference>
<feature type="domain" description="tRNA-specific 2-thiouridylase MnmA-like C-terminal" evidence="13">
    <location>
        <begin position="465"/>
        <end position="547"/>
    </location>
</feature>
<name>K8FC70_9CHLO</name>
<keyword evidence="5" id="KW-0808">Transferase</keyword>
<keyword evidence="4" id="KW-0820">tRNA-binding</keyword>